<reference evidence="1 2" key="2">
    <citation type="submission" date="2012-02" db="EMBL/GenBank/DDBJ databases">
        <title>Improved High-Quality Draft sequence of Desulfobacter postgatei 2ac9.</title>
        <authorList>
            <consortium name="US DOE Joint Genome Institute"/>
            <person name="Lucas S."/>
            <person name="Han J."/>
            <person name="Lapidus A."/>
            <person name="Cheng J.-F."/>
            <person name="Goodwin L."/>
            <person name="Pitluck S."/>
            <person name="Peters L."/>
            <person name="Ovchinnikova G."/>
            <person name="Held B."/>
            <person name="Detter J.C."/>
            <person name="Han C."/>
            <person name="Tapia R."/>
            <person name="Land M."/>
            <person name="Hauser L."/>
            <person name="Kyrpides N."/>
            <person name="Ivanova N."/>
            <person name="Pagani I."/>
            <person name="Orellana R."/>
            <person name="Lovley D."/>
            <person name="Woyke T."/>
        </authorList>
    </citation>
    <scope>NUCLEOTIDE SEQUENCE [LARGE SCALE GENOMIC DNA]</scope>
    <source>
        <strain evidence="1 2">2ac9</strain>
    </source>
</reference>
<dbReference type="EMBL" id="CM001488">
    <property type="protein sequence ID" value="EIM64103.1"/>
    <property type="molecule type" value="Genomic_DNA"/>
</dbReference>
<dbReference type="Proteomes" id="UP000005778">
    <property type="component" value="Chromosome"/>
</dbReference>
<sequence length="403" mass="45784">MDLEVEKQKINITTTNGKLTVSSMMVAEHFEKDHKNVLREIRRIMTELPEDSDNFSGLNFEPAEYIDEQGKPRPAYDLTRDGFVLLVMGFTGKKAMAWKVKYIEAFNAMERAQKDKLYLKAALQIPIDSDLTVLLPTGEFGISSWKLAREIDQPHNALATKIHYLDIPAAFKAENFIPMGHIADHGPREDGYGITLAGLGMMGQILRSQAARGAQLKAYDQLKAVNSKKIQVETVQLQPVPDAIPRFQRTAVPEKKMLALKGLISIWAWIENTNTEKLEAELCAYMQIANLKGITTSSYENAMEYIWSGMNMLQNDFIDLCTEEELQPLRGLFDFIAYYDDRINYESLFNNFKKTHQFEDFTKVSKKDFQKIIMLAWGTMYAMCLGDKAGCCKASCIHNQLKG</sequence>
<evidence type="ECO:0000313" key="1">
    <source>
        <dbReference type="EMBL" id="EIM64103.1"/>
    </source>
</evidence>
<name>I5B3P0_9BACT</name>
<dbReference type="InterPro" id="IPR014054">
    <property type="entry name" value="Phage_regulatory_Rha"/>
</dbReference>
<dbReference type="HOGENOM" id="CLU_695849_0_0_7"/>
<dbReference type="OrthoDB" id="9808959at2"/>
<protein>
    <submittedName>
        <fullName evidence="1">Phage regulatory protein, rha family</fullName>
    </submittedName>
</protein>
<gene>
    <name evidence="1" type="ORF">DespoDRAFT_02224</name>
</gene>
<proteinExistence type="predicted"/>
<dbReference type="AlphaFoldDB" id="I5B3P0"/>
<organism evidence="1 2">
    <name type="scientific">Desulfobacter postgatei 2ac9</name>
    <dbReference type="NCBI Taxonomy" id="879212"/>
    <lineage>
        <taxon>Bacteria</taxon>
        <taxon>Pseudomonadati</taxon>
        <taxon>Thermodesulfobacteriota</taxon>
        <taxon>Desulfobacteria</taxon>
        <taxon>Desulfobacterales</taxon>
        <taxon>Desulfobacteraceae</taxon>
        <taxon>Desulfobacter</taxon>
    </lineage>
</organism>
<dbReference type="eggNOG" id="COG3646">
    <property type="taxonomic scope" value="Bacteria"/>
</dbReference>
<dbReference type="NCBIfam" id="TIGR02681">
    <property type="entry name" value="phage_pRha"/>
    <property type="match status" value="1"/>
</dbReference>
<keyword evidence="2" id="KW-1185">Reference proteome</keyword>
<evidence type="ECO:0000313" key="2">
    <source>
        <dbReference type="Proteomes" id="UP000005778"/>
    </source>
</evidence>
<reference evidence="1 2" key="1">
    <citation type="submission" date="2011-09" db="EMBL/GenBank/DDBJ databases">
        <authorList>
            <consortium name="US DOE Joint Genome Institute (JGI-PGF)"/>
            <person name="Lucas S."/>
            <person name="Han J."/>
            <person name="Lapidus A."/>
            <person name="Cheng J.-F."/>
            <person name="Goodwin L."/>
            <person name="Pitluck S."/>
            <person name="Peters L."/>
            <person name="Land M.L."/>
            <person name="Hauser L."/>
            <person name="Orellana R."/>
            <person name="Lovley D."/>
            <person name="Woyke T.J."/>
        </authorList>
    </citation>
    <scope>NUCLEOTIDE SEQUENCE [LARGE SCALE GENOMIC DNA]</scope>
    <source>
        <strain evidence="1 2">2ac9</strain>
    </source>
</reference>
<accession>I5B3P0</accession>
<dbReference type="Pfam" id="PF09669">
    <property type="entry name" value="Phage_pRha"/>
    <property type="match status" value="1"/>
</dbReference>
<dbReference type="STRING" id="879212.DespoDRAFT_02224"/>
<dbReference type="RefSeq" id="WP_004073541.1">
    <property type="nucleotide sequence ID" value="NZ_CM001488.1"/>
</dbReference>